<dbReference type="Proteomes" id="UP000663842">
    <property type="component" value="Unassembled WGS sequence"/>
</dbReference>
<protein>
    <submittedName>
        <fullName evidence="1">Uncharacterized protein</fullName>
    </submittedName>
</protein>
<accession>A0A819HFD3</accession>
<gene>
    <name evidence="1" type="ORF">UXM345_LOCUS10351</name>
</gene>
<reference evidence="1" key="1">
    <citation type="submission" date="2021-02" db="EMBL/GenBank/DDBJ databases">
        <authorList>
            <person name="Nowell W R."/>
        </authorList>
    </citation>
    <scope>NUCLEOTIDE SEQUENCE</scope>
</reference>
<dbReference type="EMBL" id="CAJOBF010000984">
    <property type="protein sequence ID" value="CAF3897587.1"/>
    <property type="molecule type" value="Genomic_DNA"/>
</dbReference>
<comment type="caution">
    <text evidence="1">The sequence shown here is derived from an EMBL/GenBank/DDBJ whole genome shotgun (WGS) entry which is preliminary data.</text>
</comment>
<name>A0A819HFD3_9BILA</name>
<dbReference type="AlphaFoldDB" id="A0A819HFD3"/>
<evidence type="ECO:0000313" key="1">
    <source>
        <dbReference type="EMBL" id="CAF3897587.1"/>
    </source>
</evidence>
<proteinExistence type="predicted"/>
<evidence type="ECO:0000313" key="2">
    <source>
        <dbReference type="Proteomes" id="UP000663842"/>
    </source>
</evidence>
<sequence length="239" mass="29074">MLKYCKISFNNYLLTESPLNISIDEYSPIEHLIINNEFDIDKLAVLLSYIPQLRRLSFATNDKTYLDPNRWEKLILSYMPYLRIFDIQWEYFPQKNVNTTDIFMIESFRTQFWLERQWFFIFTLESANDDCYRVLFSTNPYRRKSYTLYGNLGKDMTSNYQKNKCLRMRPVYDDFEGSLRYLLSKNNNNTRCLFYICLTDFSSEEIVTIDAVMESKQTIDDYQAKRITQDFYEDIYFWR</sequence>
<organism evidence="1 2">
    <name type="scientific">Rotaria magnacalcarata</name>
    <dbReference type="NCBI Taxonomy" id="392030"/>
    <lineage>
        <taxon>Eukaryota</taxon>
        <taxon>Metazoa</taxon>
        <taxon>Spiralia</taxon>
        <taxon>Gnathifera</taxon>
        <taxon>Rotifera</taxon>
        <taxon>Eurotatoria</taxon>
        <taxon>Bdelloidea</taxon>
        <taxon>Philodinida</taxon>
        <taxon>Philodinidae</taxon>
        <taxon>Rotaria</taxon>
    </lineage>
</organism>